<reference evidence="3" key="1">
    <citation type="journal article" date="2019" name="Int. J. Syst. Evol. Microbiol.">
        <title>The Global Catalogue of Microorganisms (GCM) 10K type strain sequencing project: providing services to taxonomists for standard genome sequencing and annotation.</title>
        <authorList>
            <consortium name="The Broad Institute Genomics Platform"/>
            <consortium name="The Broad Institute Genome Sequencing Center for Infectious Disease"/>
            <person name="Wu L."/>
            <person name="Ma J."/>
        </authorList>
    </citation>
    <scope>NUCLEOTIDE SEQUENCE [LARGE SCALE GENOMIC DNA]</scope>
    <source>
        <strain evidence="3">JCM 18459</strain>
    </source>
</reference>
<feature type="signal peptide" evidence="1">
    <location>
        <begin position="1"/>
        <end position="20"/>
    </location>
</feature>
<dbReference type="EMBL" id="BAABKG010000006">
    <property type="protein sequence ID" value="GAA5155685.1"/>
    <property type="molecule type" value="Genomic_DNA"/>
</dbReference>
<evidence type="ECO:0000313" key="3">
    <source>
        <dbReference type="Proteomes" id="UP001500221"/>
    </source>
</evidence>
<sequence>MRRTTRLGVAGVLTLGVALAGCSDGGDGGDGGGGGGGAGGDDGVSAALERLPAPSGDGQVIVRYTDLAAVREANGLDVPDVGDPEAVSAFVRATADLEDGAAAYALPTALDEVSPPDESVDRYGFSWVQADLVVGVQSGAPALASYAFADDVEAPDDLVETGTDSVLGVSEEGPFLAVDGSRAAVTVDEPLAQAWLDPDATLADDDVLADLAAALDDEGAITAQLSTLGDDQAVGIGLSVEDGRPAFAVAYRLASDEAAEGAVDQLRREYADVDELEVDDVEADGSVVTVTGRSDEVSAPIRLYNNFGLPVPG</sequence>
<comment type="caution">
    <text evidence="2">The sequence shown here is derived from an EMBL/GenBank/DDBJ whole genome shotgun (WGS) entry which is preliminary data.</text>
</comment>
<dbReference type="Proteomes" id="UP001500221">
    <property type="component" value="Unassembled WGS sequence"/>
</dbReference>
<dbReference type="RefSeq" id="WP_345463449.1">
    <property type="nucleotide sequence ID" value="NZ_BAABKG010000006.1"/>
</dbReference>
<evidence type="ECO:0008006" key="4">
    <source>
        <dbReference type="Google" id="ProtNLM"/>
    </source>
</evidence>
<keyword evidence="3" id="KW-1185">Reference proteome</keyword>
<proteinExistence type="predicted"/>
<protein>
    <recommendedName>
        <fullName evidence="4">GerMN domain-containing protein</fullName>
    </recommendedName>
</protein>
<feature type="chain" id="PRO_5047124905" description="GerMN domain-containing protein" evidence="1">
    <location>
        <begin position="21"/>
        <end position="313"/>
    </location>
</feature>
<accession>A0ABP9Q8H6</accession>
<evidence type="ECO:0000313" key="2">
    <source>
        <dbReference type="EMBL" id="GAA5155685.1"/>
    </source>
</evidence>
<name>A0ABP9Q8H6_9ACTN</name>
<dbReference type="PROSITE" id="PS51257">
    <property type="entry name" value="PROKAR_LIPOPROTEIN"/>
    <property type="match status" value="1"/>
</dbReference>
<gene>
    <name evidence="2" type="ORF">GCM10023340_41570</name>
</gene>
<organism evidence="2 3">
    <name type="scientific">Nocardioides marinquilinus</name>
    <dbReference type="NCBI Taxonomy" id="1210400"/>
    <lineage>
        <taxon>Bacteria</taxon>
        <taxon>Bacillati</taxon>
        <taxon>Actinomycetota</taxon>
        <taxon>Actinomycetes</taxon>
        <taxon>Propionibacteriales</taxon>
        <taxon>Nocardioidaceae</taxon>
        <taxon>Nocardioides</taxon>
    </lineage>
</organism>
<keyword evidence="1" id="KW-0732">Signal</keyword>
<evidence type="ECO:0000256" key="1">
    <source>
        <dbReference type="SAM" id="SignalP"/>
    </source>
</evidence>